<organism evidence="3 4">
    <name type="scientific">Candidatus Fimimonas gallinarum</name>
    <dbReference type="NCBI Taxonomy" id="2840821"/>
    <lineage>
        <taxon>Bacteria</taxon>
        <taxon>Pseudomonadati</taxon>
        <taxon>Myxococcota</taxon>
        <taxon>Myxococcia</taxon>
        <taxon>Myxococcales</taxon>
        <taxon>Cystobacterineae</taxon>
        <taxon>Myxococcaceae</taxon>
        <taxon>Myxococcaceae incertae sedis</taxon>
        <taxon>Candidatus Fimimonas</taxon>
    </lineage>
</organism>
<feature type="transmembrane region" description="Helical" evidence="2">
    <location>
        <begin position="35"/>
        <end position="55"/>
    </location>
</feature>
<feature type="region of interest" description="Disordered" evidence="1">
    <location>
        <begin position="139"/>
        <end position="179"/>
    </location>
</feature>
<feature type="transmembrane region" description="Helical" evidence="2">
    <location>
        <begin position="6"/>
        <end position="28"/>
    </location>
</feature>
<accession>A0A9D1E4T0</accession>
<dbReference type="InterPro" id="IPR019074">
    <property type="entry name" value="YabQ"/>
</dbReference>
<dbReference type="Proteomes" id="UP000824200">
    <property type="component" value="Unassembled WGS sequence"/>
</dbReference>
<proteinExistence type="predicted"/>
<evidence type="ECO:0000256" key="2">
    <source>
        <dbReference type="SAM" id="Phobius"/>
    </source>
</evidence>
<sequence>MLGENITQLYVFLAFFACGVLLSVPYMFCTGLLKGIASTVFDAVYCLFALWALWALNLRVNNGEFRLFLPFALVLGIIFAVRTSKRTLDNLARRLYNFATSQKAVKDNEFVLQKKDGDSDCGGNCGSGVSAVHIAGFSHATSKSQRHKRKTHNDGSSGARGRSVQTGTVGVPQDGQIRH</sequence>
<gene>
    <name evidence="3" type="ORF">IAC95_04500</name>
</gene>
<name>A0A9D1E4T0_9BACT</name>
<keyword evidence="2" id="KW-0472">Membrane</keyword>
<keyword evidence="2" id="KW-0812">Transmembrane</keyword>
<keyword evidence="2" id="KW-1133">Transmembrane helix</keyword>
<dbReference type="EMBL" id="DVHL01000036">
    <property type="protein sequence ID" value="HIR66119.1"/>
    <property type="molecule type" value="Genomic_DNA"/>
</dbReference>
<comment type="caution">
    <text evidence="3">The sequence shown here is derived from an EMBL/GenBank/DDBJ whole genome shotgun (WGS) entry which is preliminary data.</text>
</comment>
<protein>
    <submittedName>
        <fullName evidence="3">Spore cortex biosynthesis protein YabQ</fullName>
    </submittedName>
</protein>
<reference evidence="3" key="1">
    <citation type="submission" date="2020-10" db="EMBL/GenBank/DDBJ databases">
        <authorList>
            <person name="Gilroy R."/>
        </authorList>
    </citation>
    <scope>NUCLEOTIDE SEQUENCE</scope>
    <source>
        <strain evidence="3">CHK121-14286</strain>
    </source>
</reference>
<reference evidence="3" key="2">
    <citation type="journal article" date="2021" name="PeerJ">
        <title>Extensive microbial diversity within the chicken gut microbiome revealed by metagenomics and culture.</title>
        <authorList>
            <person name="Gilroy R."/>
            <person name="Ravi A."/>
            <person name="Getino M."/>
            <person name="Pursley I."/>
            <person name="Horton D.L."/>
            <person name="Alikhan N.F."/>
            <person name="Baker D."/>
            <person name="Gharbi K."/>
            <person name="Hall N."/>
            <person name="Watson M."/>
            <person name="Adriaenssens E.M."/>
            <person name="Foster-Nyarko E."/>
            <person name="Jarju S."/>
            <person name="Secka A."/>
            <person name="Antonio M."/>
            <person name="Oren A."/>
            <person name="Chaudhuri R.R."/>
            <person name="La Ragione R."/>
            <person name="Hildebrand F."/>
            <person name="Pallen M.J."/>
        </authorList>
    </citation>
    <scope>NUCLEOTIDE SEQUENCE</scope>
    <source>
        <strain evidence="3">CHK121-14286</strain>
    </source>
</reference>
<dbReference type="NCBIfam" id="TIGR02893">
    <property type="entry name" value="spore_yabQ"/>
    <property type="match status" value="1"/>
</dbReference>
<evidence type="ECO:0000313" key="3">
    <source>
        <dbReference type="EMBL" id="HIR66119.1"/>
    </source>
</evidence>
<evidence type="ECO:0000256" key="1">
    <source>
        <dbReference type="SAM" id="MobiDB-lite"/>
    </source>
</evidence>
<feature type="transmembrane region" description="Helical" evidence="2">
    <location>
        <begin position="67"/>
        <end position="84"/>
    </location>
</feature>
<dbReference type="AlphaFoldDB" id="A0A9D1E4T0"/>
<evidence type="ECO:0000313" key="4">
    <source>
        <dbReference type="Proteomes" id="UP000824200"/>
    </source>
</evidence>